<dbReference type="Proteomes" id="UP001595696">
    <property type="component" value="Unassembled WGS sequence"/>
</dbReference>
<accession>A0ABV8DP97</accession>
<dbReference type="EMBL" id="JBHSAX010000007">
    <property type="protein sequence ID" value="MFC3961890.1"/>
    <property type="molecule type" value="Genomic_DNA"/>
</dbReference>
<proteinExistence type="predicted"/>
<evidence type="ECO:0000256" key="5">
    <source>
        <dbReference type="SAM" id="Phobius"/>
    </source>
</evidence>
<name>A0ABV8DP97_9NOCA</name>
<protein>
    <submittedName>
        <fullName evidence="6">DoxX family protein</fullName>
    </submittedName>
</protein>
<gene>
    <name evidence="6" type="ORF">ACFO0B_07810</name>
</gene>
<comment type="caution">
    <text evidence="6">The sequence shown here is derived from an EMBL/GenBank/DDBJ whole genome shotgun (WGS) entry which is preliminary data.</text>
</comment>
<evidence type="ECO:0000313" key="6">
    <source>
        <dbReference type="EMBL" id="MFC3961890.1"/>
    </source>
</evidence>
<evidence type="ECO:0000256" key="3">
    <source>
        <dbReference type="ARBA" id="ARBA00022989"/>
    </source>
</evidence>
<evidence type="ECO:0000256" key="1">
    <source>
        <dbReference type="ARBA" id="ARBA00004141"/>
    </source>
</evidence>
<keyword evidence="7" id="KW-1185">Reference proteome</keyword>
<evidence type="ECO:0000313" key="7">
    <source>
        <dbReference type="Proteomes" id="UP001595696"/>
    </source>
</evidence>
<dbReference type="Pfam" id="PF13564">
    <property type="entry name" value="DoxX_2"/>
    <property type="match status" value="1"/>
</dbReference>
<comment type="subcellular location">
    <subcellularLocation>
        <location evidence="1">Membrane</location>
        <topology evidence="1">Multi-pass membrane protein</topology>
    </subcellularLocation>
</comment>
<evidence type="ECO:0000256" key="2">
    <source>
        <dbReference type="ARBA" id="ARBA00022692"/>
    </source>
</evidence>
<keyword evidence="3 5" id="KW-1133">Transmembrane helix</keyword>
<organism evidence="6 7">
    <name type="scientific">Nocardia jiangsuensis</name>
    <dbReference type="NCBI Taxonomy" id="1691563"/>
    <lineage>
        <taxon>Bacteria</taxon>
        <taxon>Bacillati</taxon>
        <taxon>Actinomycetota</taxon>
        <taxon>Actinomycetes</taxon>
        <taxon>Mycobacteriales</taxon>
        <taxon>Nocardiaceae</taxon>
        <taxon>Nocardia</taxon>
    </lineage>
</organism>
<feature type="transmembrane region" description="Helical" evidence="5">
    <location>
        <begin position="57"/>
        <end position="90"/>
    </location>
</feature>
<feature type="transmembrane region" description="Helical" evidence="5">
    <location>
        <begin position="102"/>
        <end position="120"/>
    </location>
</feature>
<sequence length="125" mass="13192">MNHTLWIVAALLAAVALAGGATKTFVPIRTLAAAPGGQWTGHTHPAVVRTLGVLELLAAVGLILPAVLDIAPVLVPVTALCWVLLMLGAMATHYRYRESLPIALNSLYLVLAGLLVWGRFGPYAF</sequence>
<dbReference type="RefSeq" id="WP_378611647.1">
    <property type="nucleotide sequence ID" value="NZ_JBHSAX010000007.1"/>
</dbReference>
<keyword evidence="4 5" id="KW-0472">Membrane</keyword>
<keyword evidence="2 5" id="KW-0812">Transmembrane</keyword>
<dbReference type="InterPro" id="IPR032808">
    <property type="entry name" value="DoxX"/>
</dbReference>
<reference evidence="7" key="1">
    <citation type="journal article" date="2019" name="Int. J. Syst. Evol. Microbiol.">
        <title>The Global Catalogue of Microorganisms (GCM) 10K type strain sequencing project: providing services to taxonomists for standard genome sequencing and annotation.</title>
        <authorList>
            <consortium name="The Broad Institute Genomics Platform"/>
            <consortium name="The Broad Institute Genome Sequencing Center for Infectious Disease"/>
            <person name="Wu L."/>
            <person name="Ma J."/>
        </authorList>
    </citation>
    <scope>NUCLEOTIDE SEQUENCE [LARGE SCALE GENOMIC DNA]</scope>
    <source>
        <strain evidence="7">CGMCC 4.7330</strain>
    </source>
</reference>
<evidence type="ECO:0000256" key="4">
    <source>
        <dbReference type="ARBA" id="ARBA00023136"/>
    </source>
</evidence>